<dbReference type="InterPro" id="IPR033932">
    <property type="entry name" value="YtcJ-like"/>
</dbReference>
<dbReference type="EMBL" id="BMQX01000001">
    <property type="protein sequence ID" value="GGQ05537.1"/>
    <property type="molecule type" value="Genomic_DNA"/>
</dbReference>
<protein>
    <submittedName>
        <fullName evidence="3">Amidohydrolase</fullName>
    </submittedName>
</protein>
<dbReference type="CDD" id="cd01300">
    <property type="entry name" value="YtcJ_like"/>
    <property type="match status" value="1"/>
</dbReference>
<dbReference type="PANTHER" id="PTHR22642:SF2">
    <property type="entry name" value="PROTEIN LONG AFTER FAR-RED 3"/>
    <property type="match status" value="1"/>
</dbReference>
<evidence type="ECO:0000259" key="2">
    <source>
        <dbReference type="Pfam" id="PF07969"/>
    </source>
</evidence>
<feature type="domain" description="Amidohydrolase 3" evidence="2">
    <location>
        <begin position="73"/>
        <end position="551"/>
    </location>
</feature>
<dbReference type="Gene3D" id="3.10.310.70">
    <property type="match status" value="1"/>
</dbReference>
<evidence type="ECO:0000313" key="3">
    <source>
        <dbReference type="EMBL" id="GGQ05537.1"/>
    </source>
</evidence>
<evidence type="ECO:0000256" key="1">
    <source>
        <dbReference type="SAM" id="SignalP"/>
    </source>
</evidence>
<sequence>MMKKGYLALSVALCLTGLSANTVAQTTLVHDVNGYTLVNGKLHTFNAIQFTDDKVDQLFTKDQPLPTANDIITIDGKGKTLLPGLIDAHGHVLSYGLSLLTADLTNTSSEQDAVSRAQAFIKKNPTDSWLMGRGWNQELWDNKQFPTKDTLDKAFTANPVSFGRVDGHAIWVNSKALALAGISASTVSPEGGEIVKDEQGNPTGVLIDNAMNLVFNIIPDLNQQQLESTLTLAMDSLASYGLTSVHDAGISINNIKAYQQLAANNAMSVRVNGMLSVEDPRFDTVLKQGHINTSDDMFKVDSVKISADGALGSRGAALIKEYSDQPGHKGLMLYSDEQLGKLILQAMKAGFQVNTHAIGDNANQVVLNKYQTAIAATDSKALRHRVEHAQILDLADVPRFAQLGVIASVQATHATSDKNMAENRLGKARLAGAYAWRKLLNANAVIANGSDFPIESPNPFFGLHASVTRQDHLNKPLDGWLAGEKLSRIEAFKSFTIDAAYAGHQEQLLGTLESGKKADFILVEDDYFAINPQQIWQNKVIATWVNGRQVFVKGEE</sequence>
<comment type="caution">
    <text evidence="3">The sequence shown here is derived from an EMBL/GenBank/DDBJ whole genome shotgun (WGS) entry which is preliminary data.</text>
</comment>
<reference evidence="4" key="1">
    <citation type="journal article" date="2019" name="Int. J. Syst. Evol. Microbiol.">
        <title>The Global Catalogue of Microorganisms (GCM) 10K type strain sequencing project: providing services to taxonomists for standard genome sequencing and annotation.</title>
        <authorList>
            <consortium name="The Broad Institute Genomics Platform"/>
            <consortium name="The Broad Institute Genome Sequencing Center for Infectious Disease"/>
            <person name="Wu L."/>
            <person name="Ma J."/>
        </authorList>
    </citation>
    <scope>NUCLEOTIDE SEQUENCE [LARGE SCALE GENOMIC DNA]</scope>
    <source>
        <strain evidence="4">JCM 32306</strain>
    </source>
</reference>
<dbReference type="InterPro" id="IPR032466">
    <property type="entry name" value="Metal_Hydrolase"/>
</dbReference>
<keyword evidence="4" id="KW-1185">Reference proteome</keyword>
<dbReference type="Gene3D" id="2.30.40.10">
    <property type="entry name" value="Urease, subunit C, domain 1"/>
    <property type="match status" value="1"/>
</dbReference>
<proteinExistence type="predicted"/>
<accession>A0ABQ2R1Q7</accession>
<feature type="chain" id="PRO_5047282266" evidence="1">
    <location>
        <begin position="25"/>
        <end position="556"/>
    </location>
</feature>
<dbReference type="Pfam" id="PF07969">
    <property type="entry name" value="Amidohydro_3"/>
    <property type="match status" value="1"/>
</dbReference>
<organism evidence="3 4">
    <name type="scientific">Shewanella litoralis</name>
    <dbReference type="NCBI Taxonomy" id="2282700"/>
    <lineage>
        <taxon>Bacteria</taxon>
        <taxon>Pseudomonadati</taxon>
        <taxon>Pseudomonadota</taxon>
        <taxon>Gammaproteobacteria</taxon>
        <taxon>Alteromonadales</taxon>
        <taxon>Shewanellaceae</taxon>
        <taxon>Shewanella</taxon>
    </lineage>
</organism>
<dbReference type="InterPro" id="IPR013108">
    <property type="entry name" value="Amidohydro_3"/>
</dbReference>
<feature type="signal peptide" evidence="1">
    <location>
        <begin position="1"/>
        <end position="24"/>
    </location>
</feature>
<dbReference type="SUPFAM" id="SSF51556">
    <property type="entry name" value="Metallo-dependent hydrolases"/>
    <property type="match status" value="1"/>
</dbReference>
<gene>
    <name evidence="3" type="ORF">GCM10009411_03460</name>
</gene>
<keyword evidence="1" id="KW-0732">Signal</keyword>
<dbReference type="InterPro" id="IPR011059">
    <property type="entry name" value="Metal-dep_hydrolase_composite"/>
</dbReference>
<dbReference type="Proteomes" id="UP000619118">
    <property type="component" value="Unassembled WGS sequence"/>
</dbReference>
<dbReference type="Gene3D" id="3.20.20.140">
    <property type="entry name" value="Metal-dependent hydrolases"/>
    <property type="match status" value="1"/>
</dbReference>
<dbReference type="SUPFAM" id="SSF51338">
    <property type="entry name" value="Composite domain of metallo-dependent hydrolases"/>
    <property type="match status" value="1"/>
</dbReference>
<dbReference type="PANTHER" id="PTHR22642">
    <property type="entry name" value="IMIDAZOLONEPROPIONASE"/>
    <property type="match status" value="1"/>
</dbReference>
<evidence type="ECO:0000313" key="4">
    <source>
        <dbReference type="Proteomes" id="UP000619118"/>
    </source>
</evidence>
<name>A0ABQ2R1Q7_9GAMM</name>